<feature type="compositionally biased region" description="Basic and acidic residues" evidence="1">
    <location>
        <begin position="86"/>
        <end position="99"/>
    </location>
</feature>
<organism evidence="2 3">
    <name type="scientific">Aerosakkonema funiforme FACHB-1375</name>
    <dbReference type="NCBI Taxonomy" id="2949571"/>
    <lineage>
        <taxon>Bacteria</taxon>
        <taxon>Bacillati</taxon>
        <taxon>Cyanobacteriota</taxon>
        <taxon>Cyanophyceae</taxon>
        <taxon>Oscillatoriophycideae</taxon>
        <taxon>Aerosakkonematales</taxon>
        <taxon>Aerosakkonemataceae</taxon>
        <taxon>Aerosakkonema</taxon>
    </lineage>
</organism>
<protein>
    <submittedName>
        <fullName evidence="2">Uncharacterized protein</fullName>
    </submittedName>
</protein>
<evidence type="ECO:0000256" key="1">
    <source>
        <dbReference type="SAM" id="MobiDB-lite"/>
    </source>
</evidence>
<feature type="region of interest" description="Disordered" evidence="1">
    <location>
        <begin position="78"/>
        <end position="113"/>
    </location>
</feature>
<feature type="compositionally biased region" description="Polar residues" evidence="1">
    <location>
        <begin position="101"/>
        <end position="111"/>
    </location>
</feature>
<dbReference type="RefSeq" id="WP_190466204.1">
    <property type="nucleotide sequence ID" value="NZ_JACJPW010000045.1"/>
</dbReference>
<dbReference type="EMBL" id="JACJPW010000045">
    <property type="protein sequence ID" value="MBD2182925.1"/>
    <property type="molecule type" value="Genomic_DNA"/>
</dbReference>
<dbReference type="AlphaFoldDB" id="A0A926VFX1"/>
<keyword evidence="3" id="KW-1185">Reference proteome</keyword>
<feature type="region of interest" description="Disordered" evidence="1">
    <location>
        <begin position="39"/>
        <end position="58"/>
    </location>
</feature>
<sequence>MKLNSTVALTLVLLVLMLGAGLVSGMWGFALGHEALKGVSQPDARPTAKTKNYKETPAGTQPLVMLKEADIIKSVNVRKQGKGKQAKADKNDEASEKRTKSLSPSESTATNAAFPIVSKDKGVTLEIRSVQQQQDTLLLDVSLKNEGDQPVKFLYSFLDVTDNRGRPLSASAEGLPGELPPNGESFSGTVSIPTSVLEGADRLSLTLTDYPDQQLRLQTSDIPVR</sequence>
<accession>A0A926VFX1</accession>
<reference evidence="2" key="2">
    <citation type="submission" date="2020-08" db="EMBL/GenBank/DDBJ databases">
        <authorList>
            <person name="Chen M."/>
            <person name="Teng W."/>
            <person name="Zhao L."/>
            <person name="Hu C."/>
            <person name="Zhou Y."/>
            <person name="Han B."/>
            <person name="Song L."/>
            <person name="Shu W."/>
        </authorList>
    </citation>
    <scope>NUCLEOTIDE SEQUENCE</scope>
    <source>
        <strain evidence="2">FACHB-1375</strain>
    </source>
</reference>
<evidence type="ECO:0000313" key="3">
    <source>
        <dbReference type="Proteomes" id="UP000641646"/>
    </source>
</evidence>
<feature type="region of interest" description="Disordered" evidence="1">
    <location>
        <begin position="168"/>
        <end position="191"/>
    </location>
</feature>
<gene>
    <name evidence="2" type="ORF">H6G03_17950</name>
</gene>
<evidence type="ECO:0000313" key="2">
    <source>
        <dbReference type="EMBL" id="MBD2182925.1"/>
    </source>
</evidence>
<proteinExistence type="predicted"/>
<reference evidence="2" key="1">
    <citation type="journal article" date="2015" name="ISME J.">
        <title>Draft Genome Sequence of Streptomyces incarnatus NRRL8089, which Produces the Nucleoside Antibiotic Sinefungin.</title>
        <authorList>
            <person name="Oshima K."/>
            <person name="Hattori M."/>
            <person name="Shimizu H."/>
            <person name="Fukuda K."/>
            <person name="Nemoto M."/>
            <person name="Inagaki K."/>
            <person name="Tamura T."/>
        </authorList>
    </citation>
    <scope>NUCLEOTIDE SEQUENCE</scope>
    <source>
        <strain evidence="2">FACHB-1375</strain>
    </source>
</reference>
<name>A0A926VFX1_9CYAN</name>
<dbReference type="Proteomes" id="UP000641646">
    <property type="component" value="Unassembled WGS sequence"/>
</dbReference>
<comment type="caution">
    <text evidence="2">The sequence shown here is derived from an EMBL/GenBank/DDBJ whole genome shotgun (WGS) entry which is preliminary data.</text>
</comment>